<dbReference type="GO" id="GO:0003676">
    <property type="term" value="F:nucleic acid binding"/>
    <property type="evidence" value="ECO:0007669"/>
    <property type="project" value="InterPro"/>
</dbReference>
<dbReference type="PANTHER" id="PTHR47074">
    <property type="entry name" value="BNAC02G40300D PROTEIN"/>
    <property type="match status" value="1"/>
</dbReference>
<dbReference type="InterPro" id="IPR036397">
    <property type="entry name" value="RNaseH_sf"/>
</dbReference>
<name>A0A803Q5D6_CANSA</name>
<evidence type="ECO:0000313" key="2">
    <source>
        <dbReference type="EnsemblPlants" id="cds.evm.model.07.535"/>
    </source>
</evidence>
<organism evidence="2 3">
    <name type="scientific">Cannabis sativa</name>
    <name type="common">Hemp</name>
    <name type="synonym">Marijuana</name>
    <dbReference type="NCBI Taxonomy" id="3483"/>
    <lineage>
        <taxon>Eukaryota</taxon>
        <taxon>Viridiplantae</taxon>
        <taxon>Streptophyta</taxon>
        <taxon>Embryophyta</taxon>
        <taxon>Tracheophyta</taxon>
        <taxon>Spermatophyta</taxon>
        <taxon>Magnoliopsida</taxon>
        <taxon>eudicotyledons</taxon>
        <taxon>Gunneridae</taxon>
        <taxon>Pentapetalae</taxon>
        <taxon>rosids</taxon>
        <taxon>fabids</taxon>
        <taxon>Rosales</taxon>
        <taxon>Cannabaceae</taxon>
        <taxon>Cannabis</taxon>
    </lineage>
</organism>
<dbReference type="InterPro" id="IPR044730">
    <property type="entry name" value="RNase_H-like_dom_plant"/>
</dbReference>
<evidence type="ECO:0000259" key="1">
    <source>
        <dbReference type="Pfam" id="PF13456"/>
    </source>
</evidence>
<dbReference type="GO" id="GO:0004523">
    <property type="term" value="F:RNA-DNA hybrid ribonuclease activity"/>
    <property type="evidence" value="ECO:0007669"/>
    <property type="project" value="InterPro"/>
</dbReference>
<proteinExistence type="predicted"/>
<dbReference type="Gramene" id="evm.model.07.535">
    <property type="protein sequence ID" value="cds.evm.model.07.535"/>
    <property type="gene ID" value="evm.TU.07.535"/>
</dbReference>
<dbReference type="Proteomes" id="UP000596661">
    <property type="component" value="Chromosome 7"/>
</dbReference>
<reference evidence="2" key="1">
    <citation type="submission" date="2018-11" db="EMBL/GenBank/DDBJ databases">
        <authorList>
            <person name="Grassa J C."/>
        </authorList>
    </citation>
    <scope>NUCLEOTIDE SEQUENCE [LARGE SCALE GENOMIC DNA]</scope>
</reference>
<dbReference type="Pfam" id="PF13456">
    <property type="entry name" value="RVT_3"/>
    <property type="match status" value="1"/>
</dbReference>
<evidence type="ECO:0000313" key="3">
    <source>
        <dbReference type="Proteomes" id="UP000596661"/>
    </source>
</evidence>
<protein>
    <recommendedName>
        <fullName evidence="1">RNase H type-1 domain-containing protein</fullName>
    </recommendedName>
</protein>
<dbReference type="SUPFAM" id="SSF53098">
    <property type="entry name" value="Ribonuclease H-like"/>
    <property type="match status" value="1"/>
</dbReference>
<dbReference type="InterPro" id="IPR002156">
    <property type="entry name" value="RNaseH_domain"/>
</dbReference>
<dbReference type="Gene3D" id="3.30.420.10">
    <property type="entry name" value="Ribonuclease H-like superfamily/Ribonuclease H"/>
    <property type="match status" value="1"/>
</dbReference>
<dbReference type="AlphaFoldDB" id="A0A803Q5D6"/>
<dbReference type="CDD" id="cd06222">
    <property type="entry name" value="RNase_H_like"/>
    <property type="match status" value="1"/>
</dbReference>
<dbReference type="EnsemblPlants" id="evm.model.07.535">
    <property type="protein sequence ID" value="cds.evm.model.07.535"/>
    <property type="gene ID" value="evm.TU.07.535"/>
</dbReference>
<feature type="domain" description="RNase H type-1" evidence="1">
    <location>
        <begin position="59"/>
        <end position="180"/>
    </location>
</feature>
<sequence length="196" mass="21292">MFRAIFQSTRSTDFSLENSVSCYLQEYRDAQLRITSPSPSSQPASTNFQIPSKIFQLSVDAALSPSSNKHEYGAIVTDCEGNAVAGLSAPSTSGLPPIFAEAEALNRALLWCQAVRFPLAAIASDCQNLVHRLQKFSPDRSALSGIIAMIASSLSSFPGASLHYITRTANTRAYNLARAALETKKEIVWNHFSSPF</sequence>
<dbReference type="InterPro" id="IPR052929">
    <property type="entry name" value="RNase_H-like_EbsB-rel"/>
</dbReference>
<accession>A0A803Q5D6</accession>
<dbReference type="EMBL" id="UZAU01000635">
    <property type="status" value="NOT_ANNOTATED_CDS"/>
    <property type="molecule type" value="Genomic_DNA"/>
</dbReference>
<reference evidence="2" key="2">
    <citation type="submission" date="2021-03" db="UniProtKB">
        <authorList>
            <consortium name="EnsemblPlants"/>
        </authorList>
    </citation>
    <scope>IDENTIFICATION</scope>
</reference>
<keyword evidence="3" id="KW-1185">Reference proteome</keyword>
<dbReference type="PANTHER" id="PTHR47074:SF11">
    <property type="entry name" value="REVERSE TRANSCRIPTASE-LIKE PROTEIN"/>
    <property type="match status" value="1"/>
</dbReference>
<dbReference type="InterPro" id="IPR012337">
    <property type="entry name" value="RNaseH-like_sf"/>
</dbReference>